<reference evidence="2 3" key="1">
    <citation type="submission" date="2024-02" db="EMBL/GenBank/DDBJ databases">
        <authorList>
            <person name="Daric V."/>
            <person name="Darras S."/>
        </authorList>
    </citation>
    <scope>NUCLEOTIDE SEQUENCE [LARGE SCALE GENOMIC DNA]</scope>
</reference>
<keyword evidence="1" id="KW-0472">Membrane</keyword>
<dbReference type="InterPro" id="IPR010530">
    <property type="entry name" value="B12D"/>
</dbReference>
<accession>A0ABP0H3M5</accession>
<organism evidence="2 3">
    <name type="scientific">Clavelina lepadiformis</name>
    <name type="common">Light-bulb sea squirt</name>
    <name type="synonym">Ascidia lepadiformis</name>
    <dbReference type="NCBI Taxonomy" id="159417"/>
    <lineage>
        <taxon>Eukaryota</taxon>
        <taxon>Metazoa</taxon>
        <taxon>Chordata</taxon>
        <taxon>Tunicata</taxon>
        <taxon>Ascidiacea</taxon>
        <taxon>Aplousobranchia</taxon>
        <taxon>Clavelinidae</taxon>
        <taxon>Clavelina</taxon>
    </lineage>
</organism>
<protein>
    <submittedName>
        <fullName evidence="2">Uncharacterized protein</fullName>
    </submittedName>
</protein>
<evidence type="ECO:0000256" key="1">
    <source>
        <dbReference type="SAM" id="Phobius"/>
    </source>
</evidence>
<keyword evidence="1" id="KW-0812">Transmembrane</keyword>
<dbReference type="Pfam" id="PF06522">
    <property type="entry name" value="B12D"/>
    <property type="match status" value="1"/>
</dbReference>
<evidence type="ECO:0000313" key="2">
    <source>
        <dbReference type="EMBL" id="CAK8698589.1"/>
    </source>
</evidence>
<keyword evidence="3" id="KW-1185">Reference proteome</keyword>
<dbReference type="Proteomes" id="UP001642483">
    <property type="component" value="Unassembled WGS sequence"/>
</dbReference>
<comment type="caution">
    <text evidence="2">The sequence shown here is derived from an EMBL/GenBank/DDBJ whole genome shotgun (WGS) entry which is preliminary data.</text>
</comment>
<proteinExistence type="predicted"/>
<gene>
    <name evidence="2" type="ORF">CVLEPA_LOCUS32019</name>
</gene>
<keyword evidence="1" id="KW-1133">Transmembrane helix</keyword>
<evidence type="ECO:0000313" key="3">
    <source>
        <dbReference type="Proteomes" id="UP001642483"/>
    </source>
</evidence>
<sequence>MAFLGRHLTTMNQMLKEHSALRPLIGACIFSGSMAVFMMAYTSLKKQDVVYNRWAQKLPHWALEKHNRREKLVIPGKHSEQVYLESDTVAIKALLDEIYADGRYSRR</sequence>
<feature type="transmembrane region" description="Helical" evidence="1">
    <location>
        <begin position="20"/>
        <end position="44"/>
    </location>
</feature>
<name>A0ABP0H3M5_CLALP</name>
<dbReference type="EMBL" id="CAWYQH010000174">
    <property type="protein sequence ID" value="CAK8698589.1"/>
    <property type="molecule type" value="Genomic_DNA"/>
</dbReference>